<dbReference type="InterPro" id="IPR025846">
    <property type="entry name" value="TBL_N"/>
</dbReference>
<protein>
    <submittedName>
        <fullName evidence="10">OLC1v1023620C1</fullName>
    </submittedName>
</protein>
<dbReference type="AlphaFoldDB" id="A0AAV1C2U3"/>
<evidence type="ECO:0000256" key="1">
    <source>
        <dbReference type="ARBA" id="ARBA00004167"/>
    </source>
</evidence>
<reference evidence="10" key="1">
    <citation type="submission" date="2023-03" db="EMBL/GenBank/DDBJ databases">
        <authorList>
            <person name="Julca I."/>
        </authorList>
    </citation>
    <scope>NUCLEOTIDE SEQUENCE</scope>
</reference>
<dbReference type="Pfam" id="PF14416">
    <property type="entry name" value="PMR5N"/>
    <property type="match status" value="1"/>
</dbReference>
<evidence type="ECO:0000313" key="11">
    <source>
        <dbReference type="Proteomes" id="UP001161247"/>
    </source>
</evidence>
<feature type="transmembrane region" description="Helical" evidence="7">
    <location>
        <begin position="6"/>
        <end position="27"/>
    </location>
</feature>
<dbReference type="Pfam" id="PF13839">
    <property type="entry name" value="PC-Esterase"/>
    <property type="match status" value="1"/>
</dbReference>
<keyword evidence="5 7" id="KW-1133">Transmembrane helix</keyword>
<dbReference type="Proteomes" id="UP001161247">
    <property type="component" value="Chromosome 1"/>
</dbReference>
<organism evidence="10 11">
    <name type="scientific">Oldenlandia corymbosa var. corymbosa</name>
    <dbReference type="NCBI Taxonomy" id="529605"/>
    <lineage>
        <taxon>Eukaryota</taxon>
        <taxon>Viridiplantae</taxon>
        <taxon>Streptophyta</taxon>
        <taxon>Embryophyta</taxon>
        <taxon>Tracheophyta</taxon>
        <taxon>Spermatophyta</taxon>
        <taxon>Magnoliopsida</taxon>
        <taxon>eudicotyledons</taxon>
        <taxon>Gunneridae</taxon>
        <taxon>Pentapetalae</taxon>
        <taxon>asterids</taxon>
        <taxon>lamiids</taxon>
        <taxon>Gentianales</taxon>
        <taxon>Rubiaceae</taxon>
        <taxon>Rubioideae</taxon>
        <taxon>Spermacoceae</taxon>
        <taxon>Hedyotis-Oldenlandia complex</taxon>
        <taxon>Oldenlandia</taxon>
    </lineage>
</organism>
<evidence type="ECO:0000256" key="6">
    <source>
        <dbReference type="ARBA" id="ARBA00023136"/>
    </source>
</evidence>
<feature type="domain" description="Trichome birefringence-like N-terminal" evidence="9">
    <location>
        <begin position="47"/>
        <end position="99"/>
    </location>
</feature>
<dbReference type="EMBL" id="OX459118">
    <property type="protein sequence ID" value="CAI9089112.1"/>
    <property type="molecule type" value="Genomic_DNA"/>
</dbReference>
<proteinExistence type="inferred from homology"/>
<dbReference type="GO" id="GO:0016413">
    <property type="term" value="F:O-acetyltransferase activity"/>
    <property type="evidence" value="ECO:0007669"/>
    <property type="project" value="InterPro"/>
</dbReference>
<evidence type="ECO:0000256" key="4">
    <source>
        <dbReference type="ARBA" id="ARBA00022968"/>
    </source>
</evidence>
<dbReference type="GO" id="GO:0005794">
    <property type="term" value="C:Golgi apparatus"/>
    <property type="evidence" value="ECO:0007669"/>
    <property type="project" value="TreeGrafter"/>
</dbReference>
<dbReference type="InterPro" id="IPR029962">
    <property type="entry name" value="TBL"/>
</dbReference>
<dbReference type="GO" id="GO:0016020">
    <property type="term" value="C:membrane"/>
    <property type="evidence" value="ECO:0007669"/>
    <property type="project" value="UniProtKB-SubCell"/>
</dbReference>
<evidence type="ECO:0000259" key="9">
    <source>
        <dbReference type="Pfam" id="PF14416"/>
    </source>
</evidence>
<keyword evidence="6 7" id="KW-0472">Membrane</keyword>
<keyword evidence="11" id="KW-1185">Reference proteome</keyword>
<name>A0AAV1C2U3_OLDCO</name>
<evidence type="ECO:0000256" key="2">
    <source>
        <dbReference type="ARBA" id="ARBA00007727"/>
    </source>
</evidence>
<evidence type="ECO:0000256" key="3">
    <source>
        <dbReference type="ARBA" id="ARBA00022692"/>
    </source>
</evidence>
<dbReference type="PANTHER" id="PTHR32285">
    <property type="entry name" value="PROTEIN TRICHOME BIREFRINGENCE-LIKE 9-RELATED"/>
    <property type="match status" value="1"/>
</dbReference>
<comment type="subcellular location">
    <subcellularLocation>
        <location evidence="1">Membrane</location>
        <topology evidence="1">Single-pass membrane protein</topology>
    </subcellularLocation>
</comment>
<evidence type="ECO:0000256" key="7">
    <source>
        <dbReference type="SAM" id="Phobius"/>
    </source>
</evidence>
<comment type="similarity">
    <text evidence="2">Belongs to the PC-esterase family. TBL subfamily.</text>
</comment>
<accession>A0AAV1C2U3</accession>
<keyword evidence="3 7" id="KW-0812">Transmembrane</keyword>
<sequence length="368" mass="42328">MRNIVVLGMVTFNLGLVIGLVMMSHFLNKSEAQNFRHQNCLGLSRSSCDLYSGSWVMDPSYPLYDPKSCPFILNQFDCLANGRSDREYLQYRWQPRNCNLTRWDGEEFVSKFAGKRIMFVGDSLSLNQFQSLACMLHNAIPNARYTLKRKGSISTFRIPILNLSLKIDRNALLVDVVKENNTRVLRLDSIKGAASRWIGNDVLIFDTWHWWLYTGRKQQWDFIQYGLAIERDMDRVLAYRRGLMTWADWIDRNIDTNKIKVFFQDVSPDHLNSSEWGEPNAPSCGQAKRPIIAGKYAGPGHPASQVVNEIVKYMKNKVEVLRITQLSQLRVDGHPSIYGNSKHRGMDCTHWCLPGVPDTWNLLLFSAL</sequence>
<evidence type="ECO:0000256" key="5">
    <source>
        <dbReference type="ARBA" id="ARBA00022989"/>
    </source>
</evidence>
<feature type="domain" description="Trichome birefringence-like C-terminal" evidence="8">
    <location>
        <begin position="100"/>
        <end position="366"/>
    </location>
</feature>
<gene>
    <name evidence="10" type="ORF">OLC1_LOCUS1522</name>
</gene>
<dbReference type="PANTHER" id="PTHR32285:SF363">
    <property type="entry name" value="PROTEIN TRICHOME BIREFRINGENCE-LIKE 43"/>
    <property type="match status" value="1"/>
</dbReference>
<evidence type="ECO:0000313" key="10">
    <source>
        <dbReference type="EMBL" id="CAI9089112.1"/>
    </source>
</evidence>
<keyword evidence="4" id="KW-0735">Signal-anchor</keyword>
<dbReference type="InterPro" id="IPR026057">
    <property type="entry name" value="TBL_C"/>
</dbReference>
<evidence type="ECO:0000259" key="8">
    <source>
        <dbReference type="Pfam" id="PF13839"/>
    </source>
</evidence>